<keyword evidence="2" id="KW-0472">Membrane</keyword>
<feature type="region of interest" description="Disordered" evidence="1">
    <location>
        <begin position="208"/>
        <end position="370"/>
    </location>
</feature>
<proteinExistence type="predicted"/>
<feature type="compositionally biased region" description="Low complexity" evidence="1">
    <location>
        <begin position="324"/>
        <end position="335"/>
    </location>
</feature>
<reference evidence="3 4" key="1">
    <citation type="submission" date="2019-06" db="EMBL/GenBank/DDBJ databases">
        <authorList>
            <person name="Broberg M."/>
        </authorList>
    </citation>
    <scope>NUCLEOTIDE SEQUENCE [LARGE SCALE GENOMIC DNA]</scope>
</reference>
<keyword evidence="2" id="KW-1133">Transmembrane helix</keyword>
<evidence type="ECO:0000256" key="2">
    <source>
        <dbReference type="SAM" id="Phobius"/>
    </source>
</evidence>
<organism evidence="3 4">
    <name type="scientific">Bionectria ochroleuca</name>
    <name type="common">Gliocladium roseum</name>
    <dbReference type="NCBI Taxonomy" id="29856"/>
    <lineage>
        <taxon>Eukaryota</taxon>
        <taxon>Fungi</taxon>
        <taxon>Dikarya</taxon>
        <taxon>Ascomycota</taxon>
        <taxon>Pezizomycotina</taxon>
        <taxon>Sordariomycetes</taxon>
        <taxon>Hypocreomycetidae</taxon>
        <taxon>Hypocreales</taxon>
        <taxon>Bionectriaceae</taxon>
        <taxon>Clonostachys</taxon>
    </lineage>
</organism>
<protein>
    <submittedName>
        <fullName evidence="3">Uncharacterized protein</fullName>
    </submittedName>
</protein>
<dbReference type="Proteomes" id="UP000766486">
    <property type="component" value="Unassembled WGS sequence"/>
</dbReference>
<evidence type="ECO:0000313" key="4">
    <source>
        <dbReference type="Proteomes" id="UP000766486"/>
    </source>
</evidence>
<keyword evidence="4" id="KW-1185">Reference proteome</keyword>
<dbReference type="EMBL" id="CABFNS010000745">
    <property type="protein sequence ID" value="VUC26296.1"/>
    <property type="molecule type" value="Genomic_DNA"/>
</dbReference>
<feature type="transmembrane region" description="Helical" evidence="2">
    <location>
        <begin position="156"/>
        <end position="174"/>
    </location>
</feature>
<accession>A0ABY6U5L7</accession>
<name>A0ABY6U5L7_BIOOC</name>
<feature type="compositionally biased region" description="Gly residues" evidence="1">
    <location>
        <begin position="361"/>
        <end position="370"/>
    </location>
</feature>
<feature type="compositionally biased region" description="Polar residues" evidence="1">
    <location>
        <begin position="307"/>
        <end position="317"/>
    </location>
</feature>
<comment type="caution">
    <text evidence="3">The sequence shown here is derived from an EMBL/GenBank/DDBJ whole genome shotgun (WGS) entry which is preliminary data.</text>
</comment>
<feature type="region of interest" description="Disordered" evidence="1">
    <location>
        <begin position="1"/>
        <end position="23"/>
    </location>
</feature>
<sequence>MDDPNNDSRGNSHQGGGDGSRRNLVYAERFRERLESIGQEAQILSKITQPYREEARQQINRAIPEGNWPAYMAISGVTREKIIAHGEGLISALAATNDTSLEDSQVQAVADSLMANARTTSMGQWGMFSGTLYMAYRNRHSMPSRLAVSKSRMFKYVWPGVLFLVYSIPVSLFLSPIVTAAGARYHAGNFRNDPRLSNLSLDLSENLQRRLQSAQAQAPSQRYGETNQRYGERSQDNSDTPSQRYEEIRQPAAPGWKLAKNIQSPPPTPSTGGWGVSDDEDDDASPIASSARRSVPNAGLSKWEQLRIQSGSQQRSAPSRPPQASDSWGSAQSSDSGDDDRARSQAQQEFDALLERERQGTGEGQSWGRK</sequence>
<evidence type="ECO:0000313" key="3">
    <source>
        <dbReference type="EMBL" id="VUC26296.1"/>
    </source>
</evidence>
<feature type="compositionally biased region" description="Low complexity" evidence="1">
    <location>
        <begin position="208"/>
        <end position="222"/>
    </location>
</feature>
<keyword evidence="2" id="KW-0812">Transmembrane</keyword>
<evidence type="ECO:0000256" key="1">
    <source>
        <dbReference type="SAM" id="MobiDB-lite"/>
    </source>
</evidence>
<gene>
    <name evidence="3" type="ORF">CLO192961_LOCUS186649</name>
</gene>